<dbReference type="PROSITE" id="PS50808">
    <property type="entry name" value="ZF_BED"/>
    <property type="match status" value="1"/>
</dbReference>
<keyword evidence="2 4" id="KW-0863">Zinc-finger</keyword>
<dbReference type="CTD" id="8237837"/>
<dbReference type="KEGG" id="phu:Phum_PHUM397840"/>
<dbReference type="RefSeq" id="XP_002428717.1">
    <property type="nucleotide sequence ID" value="XM_002428672.1"/>
</dbReference>
<evidence type="ECO:0000313" key="8">
    <source>
        <dbReference type="Proteomes" id="UP000009046"/>
    </source>
</evidence>
<reference evidence="6" key="2">
    <citation type="submission" date="2007-04" db="EMBL/GenBank/DDBJ databases">
        <title>The genome of the human body louse.</title>
        <authorList>
            <consortium name="The Human Body Louse Genome Consortium"/>
            <person name="Kirkness E."/>
            <person name="Walenz B."/>
            <person name="Hass B."/>
            <person name="Bruggner R."/>
            <person name="Strausberg R."/>
        </authorList>
    </citation>
    <scope>NUCLEOTIDE SEQUENCE</scope>
    <source>
        <strain evidence="6">USDA</strain>
    </source>
</reference>
<dbReference type="Pfam" id="PF02892">
    <property type="entry name" value="zf-BED"/>
    <property type="match status" value="1"/>
</dbReference>
<dbReference type="InParanoid" id="E0VRH3"/>
<evidence type="ECO:0000259" key="5">
    <source>
        <dbReference type="PROSITE" id="PS50808"/>
    </source>
</evidence>
<keyword evidence="3" id="KW-0862">Zinc</keyword>
<evidence type="ECO:0000256" key="2">
    <source>
        <dbReference type="ARBA" id="ARBA00022771"/>
    </source>
</evidence>
<keyword evidence="8" id="KW-1185">Reference proteome</keyword>
<reference evidence="7" key="3">
    <citation type="submission" date="2020-05" db="UniProtKB">
        <authorList>
            <consortium name="EnsemblMetazoa"/>
        </authorList>
    </citation>
    <scope>IDENTIFICATION</scope>
    <source>
        <strain evidence="7">USDA</strain>
    </source>
</reference>
<feature type="domain" description="BED-type" evidence="5">
    <location>
        <begin position="18"/>
        <end position="71"/>
    </location>
</feature>
<dbReference type="SUPFAM" id="SSF57667">
    <property type="entry name" value="beta-beta-alpha zinc fingers"/>
    <property type="match status" value="1"/>
</dbReference>
<dbReference type="GO" id="GO:0003677">
    <property type="term" value="F:DNA binding"/>
    <property type="evidence" value="ECO:0007669"/>
    <property type="project" value="InterPro"/>
</dbReference>
<dbReference type="EMBL" id="AAZO01004671">
    <property type="status" value="NOT_ANNOTATED_CDS"/>
    <property type="molecule type" value="Genomic_DNA"/>
</dbReference>
<proteinExistence type="predicted"/>
<dbReference type="Proteomes" id="UP000009046">
    <property type="component" value="Unassembled WGS sequence"/>
</dbReference>
<evidence type="ECO:0000256" key="4">
    <source>
        <dbReference type="PROSITE-ProRule" id="PRU00027"/>
    </source>
</evidence>
<dbReference type="SMART" id="SM00614">
    <property type="entry name" value="ZnF_BED"/>
    <property type="match status" value="1"/>
</dbReference>
<dbReference type="VEuPathDB" id="VectorBase:PHUM397840"/>
<dbReference type="EMBL" id="DS235477">
    <property type="protein sequence ID" value="EEB15979.1"/>
    <property type="molecule type" value="Genomic_DNA"/>
</dbReference>
<dbReference type="GeneID" id="8237837"/>
<sequence>MKLNINLLYLLVKKNTGVTSQSVWDFFTGNSIEKTAMCIICNMVLKIQSNSGVWNLKRHLSRLHPREFERYATKMSPIGGSHQSVLWSCFNKNWEERSAVCKMCGKLFECNIKPTLKMKQHLVESHRSCLIDTLVKKE</sequence>
<dbReference type="InterPro" id="IPR003656">
    <property type="entry name" value="Znf_BED"/>
</dbReference>
<gene>
    <name evidence="7" type="primary">8237837</name>
    <name evidence="6" type="ORF">Phum_PHUM397840</name>
</gene>
<evidence type="ECO:0000313" key="6">
    <source>
        <dbReference type="EMBL" id="EEB15979.1"/>
    </source>
</evidence>
<organism>
    <name type="scientific">Pediculus humanus subsp. corporis</name>
    <name type="common">Body louse</name>
    <dbReference type="NCBI Taxonomy" id="121224"/>
    <lineage>
        <taxon>Eukaryota</taxon>
        <taxon>Metazoa</taxon>
        <taxon>Ecdysozoa</taxon>
        <taxon>Arthropoda</taxon>
        <taxon>Hexapoda</taxon>
        <taxon>Insecta</taxon>
        <taxon>Pterygota</taxon>
        <taxon>Neoptera</taxon>
        <taxon>Paraneoptera</taxon>
        <taxon>Psocodea</taxon>
        <taxon>Troctomorpha</taxon>
        <taxon>Phthiraptera</taxon>
        <taxon>Anoplura</taxon>
        <taxon>Pediculidae</taxon>
        <taxon>Pediculus</taxon>
    </lineage>
</organism>
<evidence type="ECO:0000256" key="3">
    <source>
        <dbReference type="ARBA" id="ARBA00022833"/>
    </source>
</evidence>
<dbReference type="GO" id="GO:0008270">
    <property type="term" value="F:zinc ion binding"/>
    <property type="evidence" value="ECO:0007669"/>
    <property type="project" value="UniProtKB-KW"/>
</dbReference>
<dbReference type="InterPro" id="IPR036236">
    <property type="entry name" value="Znf_C2H2_sf"/>
</dbReference>
<evidence type="ECO:0000313" key="7">
    <source>
        <dbReference type="EnsemblMetazoa" id="PHUM397840-PA"/>
    </source>
</evidence>
<dbReference type="AlphaFoldDB" id="E0VRH3"/>
<reference evidence="6" key="1">
    <citation type="submission" date="2007-04" db="EMBL/GenBank/DDBJ databases">
        <title>Annotation of Pediculus humanus corporis strain USDA.</title>
        <authorList>
            <person name="Kirkness E."/>
            <person name="Hannick L."/>
            <person name="Hass B."/>
            <person name="Bruggner R."/>
            <person name="Lawson D."/>
            <person name="Bidwell S."/>
            <person name="Joardar V."/>
            <person name="Caler E."/>
            <person name="Walenz B."/>
            <person name="Inman J."/>
            <person name="Schobel S."/>
            <person name="Galinsky K."/>
            <person name="Amedeo P."/>
            <person name="Strausberg R."/>
        </authorList>
    </citation>
    <scope>NUCLEOTIDE SEQUENCE</scope>
    <source>
        <strain evidence="6">USDA</strain>
    </source>
</reference>
<dbReference type="EnsemblMetazoa" id="PHUM397840-RA">
    <property type="protein sequence ID" value="PHUM397840-PA"/>
    <property type="gene ID" value="PHUM397840"/>
</dbReference>
<accession>E0VRH3</accession>
<evidence type="ECO:0000256" key="1">
    <source>
        <dbReference type="ARBA" id="ARBA00022723"/>
    </source>
</evidence>
<dbReference type="OrthoDB" id="7478965at2759"/>
<protein>
    <recommendedName>
        <fullName evidence="5">BED-type domain-containing protein</fullName>
    </recommendedName>
</protein>
<keyword evidence="1" id="KW-0479">Metal-binding</keyword>
<name>E0VRH3_PEDHC</name>
<dbReference type="HOGENOM" id="CLU_1857670_0_0_1"/>